<dbReference type="eggNOG" id="ENOG502ZNBU">
    <property type="taxonomic scope" value="Bacteria"/>
</dbReference>
<evidence type="ECO:0000256" key="1">
    <source>
        <dbReference type="SAM" id="MobiDB-lite"/>
    </source>
</evidence>
<name>S9S2X3_9RHOB</name>
<sequence length="79" mass="8460">MKRSLEDLLSGVPAQDGNGGKPLKPNVSATKAKASEPVTQLQKTDTNAKRVLEEEAEARAEKTARLKAAREDRDSGGKD</sequence>
<feature type="compositionally biased region" description="Basic and acidic residues" evidence="1">
    <location>
        <begin position="46"/>
        <end position="79"/>
    </location>
</feature>
<organism evidence="2 3">
    <name type="scientific">Salipiger mucosus DSM 16094</name>
    <dbReference type="NCBI Taxonomy" id="1123237"/>
    <lineage>
        <taxon>Bacteria</taxon>
        <taxon>Pseudomonadati</taxon>
        <taxon>Pseudomonadota</taxon>
        <taxon>Alphaproteobacteria</taxon>
        <taxon>Rhodobacterales</taxon>
        <taxon>Roseobacteraceae</taxon>
        <taxon>Salipiger</taxon>
    </lineage>
</organism>
<protein>
    <submittedName>
        <fullName evidence="2">Uncharacterized protein</fullName>
    </submittedName>
</protein>
<dbReference type="STRING" id="1123237.Salmuc_03831"/>
<dbReference type="OrthoDB" id="7867983at2"/>
<dbReference type="Proteomes" id="UP000015347">
    <property type="component" value="Unassembled WGS sequence"/>
</dbReference>
<accession>S9S2X3</accession>
<keyword evidence="3" id="KW-1185">Reference proteome</keyword>
<dbReference type="AlphaFoldDB" id="S9S2X3"/>
<dbReference type="HOGENOM" id="CLU_2604011_0_0_5"/>
<evidence type="ECO:0000313" key="2">
    <source>
        <dbReference type="EMBL" id="EPX80514.1"/>
    </source>
</evidence>
<proteinExistence type="predicted"/>
<comment type="caution">
    <text evidence="2">The sequence shown here is derived from an EMBL/GenBank/DDBJ whole genome shotgun (WGS) entry which is preliminary data.</text>
</comment>
<reference evidence="3" key="1">
    <citation type="journal article" date="2014" name="Stand. Genomic Sci.">
        <title>Genome sequence of the exopolysaccharide-producing Salipiger mucosus type strain (DSM 16094(T)), a moderately halophilic member of the Roseobacter clade.</title>
        <authorList>
            <person name="Riedel T."/>
            <person name="Spring S."/>
            <person name="Fiebig A."/>
            <person name="Petersen J."/>
            <person name="Kyrpides N.C."/>
            <person name="Goker M."/>
            <person name="Klenk H.P."/>
        </authorList>
    </citation>
    <scope>NUCLEOTIDE SEQUENCE [LARGE SCALE GENOMIC DNA]</scope>
    <source>
        <strain evidence="3">DSM 16094</strain>
    </source>
</reference>
<gene>
    <name evidence="2" type="ORF">Salmuc_03831</name>
</gene>
<feature type="region of interest" description="Disordered" evidence="1">
    <location>
        <begin position="1"/>
        <end position="79"/>
    </location>
</feature>
<dbReference type="RefSeq" id="WP_020039693.1">
    <property type="nucleotide sequence ID" value="NZ_KE557277.1"/>
</dbReference>
<evidence type="ECO:0000313" key="3">
    <source>
        <dbReference type="Proteomes" id="UP000015347"/>
    </source>
</evidence>
<dbReference type="EMBL" id="APVH01000032">
    <property type="protein sequence ID" value="EPX80514.1"/>
    <property type="molecule type" value="Genomic_DNA"/>
</dbReference>